<evidence type="ECO:0000256" key="1">
    <source>
        <dbReference type="SAM" id="MobiDB-lite"/>
    </source>
</evidence>
<dbReference type="PANTHER" id="PTHR34862">
    <property type="entry name" value="SPARK DOMAIN-CONTAINING PROTEIN"/>
    <property type="match status" value="1"/>
</dbReference>
<dbReference type="PANTHER" id="PTHR34862:SF1">
    <property type="entry name" value="SPARK DOMAIN-CONTAINING PROTEIN"/>
    <property type="match status" value="1"/>
</dbReference>
<keyword evidence="2" id="KW-0812">Transmembrane</keyword>
<keyword evidence="4" id="KW-1185">Reference proteome</keyword>
<feature type="region of interest" description="Disordered" evidence="1">
    <location>
        <begin position="195"/>
        <end position="218"/>
    </location>
</feature>
<dbReference type="Proteomes" id="UP000717328">
    <property type="component" value="Unassembled WGS sequence"/>
</dbReference>
<comment type="caution">
    <text evidence="3">The sequence shown here is derived from an EMBL/GenBank/DDBJ whole genome shotgun (WGS) entry which is preliminary data.</text>
</comment>
<evidence type="ECO:0000256" key="2">
    <source>
        <dbReference type="SAM" id="Phobius"/>
    </source>
</evidence>
<dbReference type="OrthoDB" id="2536450at2759"/>
<keyword evidence="2" id="KW-1133">Transmembrane helix</keyword>
<organism evidence="3 4">
    <name type="scientific">Sphagnurus paluster</name>
    <dbReference type="NCBI Taxonomy" id="117069"/>
    <lineage>
        <taxon>Eukaryota</taxon>
        <taxon>Fungi</taxon>
        <taxon>Dikarya</taxon>
        <taxon>Basidiomycota</taxon>
        <taxon>Agaricomycotina</taxon>
        <taxon>Agaricomycetes</taxon>
        <taxon>Agaricomycetidae</taxon>
        <taxon>Agaricales</taxon>
        <taxon>Tricholomatineae</taxon>
        <taxon>Lyophyllaceae</taxon>
        <taxon>Sphagnurus</taxon>
    </lineage>
</organism>
<evidence type="ECO:0000313" key="3">
    <source>
        <dbReference type="EMBL" id="KAG5651750.1"/>
    </source>
</evidence>
<dbReference type="EMBL" id="JABCKI010000203">
    <property type="protein sequence ID" value="KAG5651750.1"/>
    <property type="molecule type" value="Genomic_DNA"/>
</dbReference>
<reference evidence="3" key="1">
    <citation type="submission" date="2021-02" db="EMBL/GenBank/DDBJ databases">
        <authorList>
            <person name="Nieuwenhuis M."/>
            <person name="Van De Peppel L.J.J."/>
        </authorList>
    </citation>
    <scope>NUCLEOTIDE SEQUENCE</scope>
    <source>
        <strain evidence="3">D49</strain>
    </source>
</reference>
<accession>A0A9P7KKI0</accession>
<name>A0A9P7KKI0_9AGAR</name>
<evidence type="ECO:0000313" key="4">
    <source>
        <dbReference type="Proteomes" id="UP000717328"/>
    </source>
</evidence>
<proteinExistence type="predicted"/>
<sequence length="265" mass="26766">MDLQANTEVATCLQPQLLLPILVGVGNGGDSIIGYLDTWLTGMCGAPACSNDTLNAVITNVTSGCSAEFGLPQVQQTLDLVQKGYATARKVACLKDGSVNCLTGTLRNIESNTGGTMNLNESNIKTITDALKKGLPSSVVCTDCMKGAYSIINQQLPGSFSDSTTKYATDTCGAAFADGGIPPSLISSAWEPAADPAAPTTVSTTSTSPTQTATSVAVTQTPVVSATPPADGNKKKNAAMGGRSVLSSGALVAMSGLVALAVVGL</sequence>
<protein>
    <submittedName>
        <fullName evidence="3">Uncharacterized protein</fullName>
    </submittedName>
</protein>
<reference evidence="3" key="2">
    <citation type="submission" date="2021-10" db="EMBL/GenBank/DDBJ databases">
        <title>Phylogenomics reveals ancestral predisposition of the termite-cultivated fungus Termitomyces towards a domesticated lifestyle.</title>
        <authorList>
            <person name="Auxier B."/>
            <person name="Grum-Grzhimaylo A."/>
            <person name="Cardenas M.E."/>
            <person name="Lodge J.D."/>
            <person name="Laessoe T."/>
            <person name="Pedersen O."/>
            <person name="Smith M.E."/>
            <person name="Kuyper T.W."/>
            <person name="Franco-Molano E.A."/>
            <person name="Baroni T.J."/>
            <person name="Aanen D.K."/>
        </authorList>
    </citation>
    <scope>NUCLEOTIDE SEQUENCE</scope>
    <source>
        <strain evidence="3">D49</strain>
    </source>
</reference>
<dbReference type="AlphaFoldDB" id="A0A9P7KKI0"/>
<feature type="transmembrane region" description="Helical" evidence="2">
    <location>
        <begin position="244"/>
        <end position="263"/>
    </location>
</feature>
<keyword evidence="2" id="KW-0472">Membrane</keyword>
<gene>
    <name evidence="3" type="ORF">H0H81_007603</name>
</gene>